<organism evidence="1 2">
    <name type="scientific">Methylosinus sporium</name>
    <dbReference type="NCBI Taxonomy" id="428"/>
    <lineage>
        <taxon>Bacteria</taxon>
        <taxon>Pseudomonadati</taxon>
        <taxon>Pseudomonadota</taxon>
        <taxon>Alphaproteobacteria</taxon>
        <taxon>Hyphomicrobiales</taxon>
        <taxon>Methylocystaceae</taxon>
        <taxon>Methylosinus</taxon>
    </lineage>
</organism>
<dbReference type="EMBL" id="VJMF01000022">
    <property type="protein sequence ID" value="TRL36302.1"/>
    <property type="molecule type" value="Genomic_DNA"/>
</dbReference>
<sequence>MQNRYAGDIGDYIKISLLQHLSAGRTLGVAWYLFPDEEHNADGRHIAYLRAPEQWRHLNPDLFDLMAEITSKERAVSGLHQAFKAGTLFAAEPLPVGRMSGIERCKVRSAWFSRTVKAVEGAEIVFMDPDNGLTTDDERRRRIPSFGKQIPLNEVLALCEGRTAIVYHHNSRFKGGHDAEVDHWRRAIGCPTMAVRANAFSCRTFFVINPDAELAERTRDFCEKWKNNKMRLHRSAFS</sequence>
<dbReference type="Proteomes" id="UP000316781">
    <property type="component" value="Unassembled WGS sequence"/>
</dbReference>
<gene>
    <name evidence="1" type="ORF">FM996_05080</name>
</gene>
<dbReference type="AlphaFoldDB" id="A0A549T380"/>
<name>A0A549T380_METSR</name>
<protein>
    <submittedName>
        <fullName evidence="1">Uncharacterized protein</fullName>
    </submittedName>
</protein>
<evidence type="ECO:0000313" key="1">
    <source>
        <dbReference type="EMBL" id="TRL36302.1"/>
    </source>
</evidence>
<accession>A0A549T380</accession>
<comment type="caution">
    <text evidence="1">The sequence shown here is derived from an EMBL/GenBank/DDBJ whole genome shotgun (WGS) entry which is preliminary data.</text>
</comment>
<evidence type="ECO:0000313" key="2">
    <source>
        <dbReference type="Proteomes" id="UP000316781"/>
    </source>
</evidence>
<proteinExistence type="predicted"/>
<reference evidence="1 2" key="1">
    <citation type="submission" date="2019-07" db="EMBL/GenBank/DDBJ databases">
        <title>Ln-dependent methylotrophs.</title>
        <authorList>
            <person name="Tani A."/>
        </authorList>
    </citation>
    <scope>NUCLEOTIDE SEQUENCE [LARGE SCALE GENOMIC DNA]</scope>
    <source>
        <strain evidence="1 2">SM89A</strain>
    </source>
</reference>
<dbReference type="RefSeq" id="WP_142862116.1">
    <property type="nucleotide sequence ID" value="NZ_VJMF01000022.1"/>
</dbReference>